<dbReference type="AlphaFoldDB" id="A0A1J4J767"/>
<protein>
    <submittedName>
        <fullName evidence="2">Uncharacterized protein</fullName>
    </submittedName>
</protein>
<feature type="compositionally biased region" description="Polar residues" evidence="1">
    <location>
        <begin position="180"/>
        <end position="193"/>
    </location>
</feature>
<dbReference type="RefSeq" id="XP_068348215.1">
    <property type="nucleotide sequence ID" value="XM_068512219.1"/>
</dbReference>
<evidence type="ECO:0000256" key="1">
    <source>
        <dbReference type="SAM" id="MobiDB-lite"/>
    </source>
</evidence>
<comment type="caution">
    <text evidence="2">The sequence shown here is derived from an EMBL/GenBank/DDBJ whole genome shotgun (WGS) entry which is preliminary data.</text>
</comment>
<dbReference type="VEuPathDB" id="TrichDB:TRFO_38722"/>
<dbReference type="EMBL" id="MLAK01001266">
    <property type="protein sequence ID" value="OHS95078.1"/>
    <property type="molecule type" value="Genomic_DNA"/>
</dbReference>
<keyword evidence="3" id="KW-1185">Reference proteome</keyword>
<feature type="region of interest" description="Disordered" evidence="1">
    <location>
        <begin position="180"/>
        <end position="264"/>
    </location>
</feature>
<dbReference type="Proteomes" id="UP000179807">
    <property type="component" value="Unassembled WGS sequence"/>
</dbReference>
<sequence length="264" mass="29734">MKNVECIKDLFFKAEPLRLHVNDIEDKLSNLIADFKKATAASDNKINQLNQRFEEKMDSDYIVRVFDKCNKQVKQLTEIVTRLEKKVDDRNTRSVNSLGIDHTISNTSSANNINYNKNRNSQIEAPNNNNENSPISMPEKSTTKKSKNGNINIYISPEPAIVSRHTSPTRAQLSSLILSPPQGQHSKAYSNHGQHGKQVHHTPNTTKTKPKSQMQQLQTYQKGTVPAKSAEITPRGRYKIKLPGINKPNEQALASTSLNSPHRE</sequence>
<feature type="compositionally biased region" description="Low complexity" evidence="1">
    <location>
        <begin position="107"/>
        <end position="121"/>
    </location>
</feature>
<feature type="compositionally biased region" description="Polar residues" evidence="1">
    <location>
        <begin position="248"/>
        <end position="264"/>
    </location>
</feature>
<organism evidence="2 3">
    <name type="scientific">Tritrichomonas foetus</name>
    <dbReference type="NCBI Taxonomy" id="1144522"/>
    <lineage>
        <taxon>Eukaryota</taxon>
        <taxon>Metamonada</taxon>
        <taxon>Parabasalia</taxon>
        <taxon>Tritrichomonadida</taxon>
        <taxon>Tritrichomonadidae</taxon>
        <taxon>Tritrichomonas</taxon>
    </lineage>
</organism>
<evidence type="ECO:0000313" key="2">
    <source>
        <dbReference type="EMBL" id="OHS95078.1"/>
    </source>
</evidence>
<feature type="compositionally biased region" description="Polar residues" evidence="1">
    <location>
        <begin position="212"/>
        <end position="222"/>
    </location>
</feature>
<feature type="region of interest" description="Disordered" evidence="1">
    <location>
        <begin position="107"/>
        <end position="151"/>
    </location>
</feature>
<accession>A0A1J4J767</accession>
<reference evidence="2" key="1">
    <citation type="submission" date="2016-10" db="EMBL/GenBank/DDBJ databases">
        <authorList>
            <person name="Benchimol M."/>
            <person name="Almeida L.G."/>
            <person name="Vasconcelos A.T."/>
            <person name="Perreira-Neves A."/>
            <person name="Rosa I.A."/>
            <person name="Tasca T."/>
            <person name="Bogo M.R."/>
            <person name="de Souza W."/>
        </authorList>
    </citation>
    <scope>NUCLEOTIDE SEQUENCE [LARGE SCALE GENOMIC DNA]</scope>
    <source>
        <strain evidence="2">K</strain>
    </source>
</reference>
<evidence type="ECO:0000313" key="3">
    <source>
        <dbReference type="Proteomes" id="UP000179807"/>
    </source>
</evidence>
<name>A0A1J4J767_9EUKA</name>
<feature type="compositionally biased region" description="Polar residues" evidence="1">
    <location>
        <begin position="122"/>
        <end position="135"/>
    </location>
</feature>
<dbReference type="GeneID" id="94846923"/>
<proteinExistence type="predicted"/>
<gene>
    <name evidence="2" type="ORF">TRFO_38722</name>
</gene>